<dbReference type="Gene3D" id="3.30.390.10">
    <property type="entry name" value="Enolase-like, N-terminal domain"/>
    <property type="match status" value="1"/>
</dbReference>
<dbReference type="AlphaFoldDB" id="A0A094QB39"/>
<proteinExistence type="predicted"/>
<keyword evidence="3" id="KW-0460">Magnesium</keyword>
<dbReference type="Gene3D" id="3.20.20.120">
    <property type="entry name" value="Enolase-like C-terminal domain"/>
    <property type="match status" value="1"/>
</dbReference>
<gene>
    <name evidence="5" type="ORF">GM51_1845</name>
</gene>
<dbReference type="SUPFAM" id="SSF54826">
    <property type="entry name" value="Enolase N-terminal domain-like"/>
    <property type="match status" value="1"/>
</dbReference>
<dbReference type="SFLD" id="SFLDS00001">
    <property type="entry name" value="Enolase"/>
    <property type="match status" value="1"/>
</dbReference>
<dbReference type="InterPro" id="IPR013342">
    <property type="entry name" value="Mandelate_racemase_C"/>
</dbReference>
<comment type="caution">
    <text evidence="5">The sequence shown here is derived from an EMBL/GenBank/DDBJ whole genome shotgun (WGS) entry which is preliminary data.</text>
</comment>
<dbReference type="GO" id="GO:0016836">
    <property type="term" value="F:hydro-lyase activity"/>
    <property type="evidence" value="ECO:0007669"/>
    <property type="project" value="TreeGrafter"/>
</dbReference>
<evidence type="ECO:0000259" key="4">
    <source>
        <dbReference type="SMART" id="SM00922"/>
    </source>
</evidence>
<dbReference type="InterPro" id="IPR036849">
    <property type="entry name" value="Enolase-like_C_sf"/>
</dbReference>
<dbReference type="InterPro" id="IPR029065">
    <property type="entry name" value="Enolase_C-like"/>
</dbReference>
<dbReference type="InterPro" id="IPR013341">
    <property type="entry name" value="Mandelate_racemase_N_dom"/>
</dbReference>
<dbReference type="InterPro" id="IPR029017">
    <property type="entry name" value="Enolase-like_N"/>
</dbReference>
<dbReference type="GO" id="GO:0000287">
    <property type="term" value="F:magnesium ion binding"/>
    <property type="evidence" value="ECO:0007669"/>
    <property type="project" value="TreeGrafter"/>
</dbReference>
<sequence length="380" mass="41161">MKVTEISFKPYTYKMLRTIGDVNLPDGVNEGSELAVFVHTDEGVTGCSVGAGNAAQTLPMLTDLVIGTDPRSVRSTWNRMTDRAFKQGNHGPMAAGISAIDRALWDVRAKLHGVPLWKELGGDGRPVRAYASGLDSPLSDEDLYKFYAGLAAKGVTAGKLKVGRDADEDERRVRVMADALSSYGGRAQLIIDANEFWTPKQAIQRIAKLEKHFDFLWVEEPTPRGDFEGLRRVSDGVRAPIATGENFTDPQQFVPLFQHGAGDVIQIASHVSGFTGGGIVADMATAFDRPVVTGPDVGNSFAHISSTWKHHVMMEVFDMGREAPLINPMQIEDGCIVLNNTPGAGIEFDEKYLASHGPSDKPMKMLATVYGRAEDAGLVG</sequence>
<dbReference type="InterPro" id="IPR046945">
    <property type="entry name" value="RHMD-like"/>
</dbReference>
<feature type="domain" description="Mandelate racemase/muconate lactonizing enzyme C-terminal" evidence="4">
    <location>
        <begin position="140"/>
        <end position="240"/>
    </location>
</feature>
<dbReference type="Pfam" id="PF02746">
    <property type="entry name" value="MR_MLE_N"/>
    <property type="match status" value="1"/>
</dbReference>
<dbReference type="PANTHER" id="PTHR13794:SF58">
    <property type="entry name" value="MITOCHONDRIAL ENOLASE SUPERFAMILY MEMBER 1"/>
    <property type="match status" value="1"/>
</dbReference>
<evidence type="ECO:0000256" key="1">
    <source>
        <dbReference type="ARBA" id="ARBA00001946"/>
    </source>
</evidence>
<dbReference type="SMART" id="SM00922">
    <property type="entry name" value="MR_MLE"/>
    <property type="match status" value="1"/>
</dbReference>
<organism evidence="5">
    <name type="scientific">freshwater metagenome</name>
    <dbReference type="NCBI Taxonomy" id="449393"/>
    <lineage>
        <taxon>unclassified sequences</taxon>
        <taxon>metagenomes</taxon>
        <taxon>ecological metagenomes</taxon>
    </lineage>
</organism>
<keyword evidence="2" id="KW-0479">Metal-binding</keyword>
<evidence type="ECO:0000313" key="5">
    <source>
        <dbReference type="EMBL" id="KGA21435.1"/>
    </source>
</evidence>
<evidence type="ECO:0000256" key="2">
    <source>
        <dbReference type="ARBA" id="ARBA00022723"/>
    </source>
</evidence>
<dbReference type="SUPFAM" id="SSF51604">
    <property type="entry name" value="Enolase C-terminal domain-like"/>
    <property type="match status" value="1"/>
</dbReference>
<dbReference type="CDD" id="cd03316">
    <property type="entry name" value="MR_like"/>
    <property type="match status" value="1"/>
</dbReference>
<dbReference type="GO" id="GO:0016052">
    <property type="term" value="P:carbohydrate catabolic process"/>
    <property type="evidence" value="ECO:0007669"/>
    <property type="project" value="TreeGrafter"/>
</dbReference>
<reference evidence="5" key="1">
    <citation type="submission" date="2014-06" db="EMBL/GenBank/DDBJ databases">
        <title>Key roles for freshwater Actinobacteria revealed by deep metagenomic sequencing.</title>
        <authorList>
            <person name="Ghai R."/>
            <person name="Mizuno C.M."/>
            <person name="Picazo A."/>
            <person name="Camacho A."/>
            <person name="Rodriguez-Valera F."/>
        </authorList>
    </citation>
    <scope>NUCLEOTIDE SEQUENCE</scope>
</reference>
<dbReference type="PANTHER" id="PTHR13794">
    <property type="entry name" value="ENOLASE SUPERFAMILY, MANDELATE RACEMASE"/>
    <property type="match status" value="1"/>
</dbReference>
<name>A0A094QB39_9ZZZZ</name>
<comment type="cofactor">
    <cofactor evidence="1">
        <name>Mg(2+)</name>
        <dbReference type="ChEBI" id="CHEBI:18420"/>
    </cofactor>
</comment>
<dbReference type="EMBL" id="JNSL01000006">
    <property type="protein sequence ID" value="KGA21435.1"/>
    <property type="molecule type" value="Genomic_DNA"/>
</dbReference>
<protein>
    <recommendedName>
        <fullName evidence="4">Mandelate racemase/muconate lactonizing enzyme C-terminal domain-containing protein</fullName>
    </recommendedName>
</protein>
<accession>A0A094QB39</accession>
<evidence type="ECO:0000256" key="3">
    <source>
        <dbReference type="ARBA" id="ARBA00022842"/>
    </source>
</evidence>
<dbReference type="Pfam" id="PF13378">
    <property type="entry name" value="MR_MLE_C"/>
    <property type="match status" value="1"/>
</dbReference>